<feature type="compositionally biased region" description="Acidic residues" evidence="1">
    <location>
        <begin position="315"/>
        <end position="329"/>
    </location>
</feature>
<dbReference type="InterPro" id="IPR026395">
    <property type="entry name" value="CshA_fibril"/>
</dbReference>
<evidence type="ECO:0000256" key="1">
    <source>
        <dbReference type="SAM" id="MobiDB-lite"/>
    </source>
</evidence>
<evidence type="ECO:0000313" key="4">
    <source>
        <dbReference type="EMBL" id="MBL3689476.1"/>
    </source>
</evidence>
<name>A0ABS1SMT0_9MICO</name>
<evidence type="ECO:0000259" key="3">
    <source>
        <dbReference type="Pfam" id="PF19076"/>
    </source>
</evidence>
<gene>
    <name evidence="4" type="ORF">D3226_05810</name>
</gene>
<protein>
    <recommendedName>
        <fullName evidence="3">CshA domain-containing protein</fullName>
    </recommendedName>
</protein>
<keyword evidence="5" id="KW-1185">Reference proteome</keyword>
<accession>A0ABS1SMT0</accession>
<dbReference type="Pfam" id="PF19076">
    <property type="entry name" value="CshA_repeat"/>
    <property type="match status" value="1"/>
</dbReference>
<reference evidence="4 5" key="1">
    <citation type="submission" date="2018-09" db="EMBL/GenBank/DDBJ databases">
        <title>Comparative genomics of Leucobacter spp.</title>
        <authorList>
            <person name="Reis A.C."/>
            <person name="Kolvenbach B.A."/>
            <person name="Corvini P.F.X."/>
            <person name="Nunes O.C."/>
        </authorList>
    </citation>
    <scope>NUCLEOTIDE SEQUENCE [LARGE SCALE GENOMIC DNA]</scope>
    <source>
        <strain evidence="4 5">L-1</strain>
    </source>
</reference>
<dbReference type="Proteomes" id="UP001646141">
    <property type="component" value="Unassembled WGS sequence"/>
</dbReference>
<evidence type="ECO:0000313" key="5">
    <source>
        <dbReference type="Proteomes" id="UP001646141"/>
    </source>
</evidence>
<feature type="region of interest" description="Disordered" evidence="1">
    <location>
        <begin position="315"/>
        <end position="346"/>
    </location>
</feature>
<feature type="domain" description="CshA" evidence="3">
    <location>
        <begin position="253"/>
        <end position="302"/>
    </location>
</feature>
<keyword evidence="2" id="KW-0472">Membrane</keyword>
<evidence type="ECO:0000256" key="2">
    <source>
        <dbReference type="SAM" id="Phobius"/>
    </source>
</evidence>
<dbReference type="EMBL" id="QYAD01000001">
    <property type="protein sequence ID" value="MBL3689476.1"/>
    <property type="molecule type" value="Genomic_DNA"/>
</dbReference>
<sequence length="455" mass="46929">MLLLTGVFVSSAAAATAPTQQWAPLEFLPGELIANGGAEFASTEGWSGGLATVMPGVGGYPASVIVNENGLTGDTFAGGSYQFVGVGNSSTAWQRVDLNPAAPAIDNGYTRAHIAAFVGGYEAQNDHAQVTFRFLDSTGEVLHEEQFGPVLAADRGYTSGFVPFQSTMLLPPGTRSAEVVIDTLVSIGANDGVVDEISLRLEAPTPVLIPDNATTTAGQSVVIYPLSNDNAGQGAELLFETLRFPHSTAAGRMQVTTAEGEWIIDSAGGSVTFAPSTTFSGSTAPVTYAVTDSSGQTMTGSIAVHVATPIVEDVAPEAEDEPPTVDEAIDPLPEVSVTPGPQVEPRKTEAVTRAFVRQAAAQSEPRPAAQARQAIAEPALDPDLASAEPLSLLTPATPQTDTNRVRLSKSLELEPESSIAGWVTPLGSGAVALGAAIALLATARALRVRALAGRE</sequence>
<proteinExistence type="predicted"/>
<keyword evidence="2" id="KW-1133">Transmembrane helix</keyword>
<keyword evidence="2" id="KW-0812">Transmembrane</keyword>
<feature type="transmembrane region" description="Helical" evidence="2">
    <location>
        <begin position="419"/>
        <end position="441"/>
    </location>
</feature>
<comment type="caution">
    <text evidence="4">The sequence shown here is derived from an EMBL/GenBank/DDBJ whole genome shotgun (WGS) entry which is preliminary data.</text>
</comment>
<organism evidence="4 5">
    <name type="scientific">Leucobacter chromiireducens subsp. chromiireducens</name>
    <dbReference type="NCBI Taxonomy" id="660067"/>
    <lineage>
        <taxon>Bacteria</taxon>
        <taxon>Bacillati</taxon>
        <taxon>Actinomycetota</taxon>
        <taxon>Actinomycetes</taxon>
        <taxon>Micrococcales</taxon>
        <taxon>Microbacteriaceae</taxon>
        <taxon>Leucobacter</taxon>
    </lineage>
</organism>